<sequence length="126" mass="14238">MHGSVVQSLSEDAYSLLWRLSSGLSIGINLLHVGSMKTSINAREKRDISKILTGSLREWMEVLTPEDNFVRRHDYSVMVALLAVGSYCQLLKATMIPGLLVLNTFEDVWKIVRLKRDSRGVECWDA</sequence>
<dbReference type="Gramene" id="RZC66830">
    <property type="protein sequence ID" value="RZC66830"/>
    <property type="gene ID" value="C5167_010520"/>
</dbReference>
<evidence type="ECO:0000313" key="2">
    <source>
        <dbReference type="Proteomes" id="UP000316621"/>
    </source>
</evidence>
<dbReference type="AlphaFoldDB" id="A0A4Y7K3B5"/>
<dbReference type="EMBL" id="CM010720">
    <property type="protein sequence ID" value="RZC66830.1"/>
    <property type="molecule type" value="Genomic_DNA"/>
</dbReference>
<protein>
    <submittedName>
        <fullName evidence="1">Uncharacterized protein</fullName>
    </submittedName>
</protein>
<keyword evidence="2" id="KW-1185">Reference proteome</keyword>
<reference evidence="1 2" key="1">
    <citation type="journal article" date="2018" name="Science">
        <title>The opium poppy genome and morphinan production.</title>
        <authorList>
            <person name="Guo L."/>
            <person name="Winzer T."/>
            <person name="Yang X."/>
            <person name="Li Y."/>
            <person name="Ning Z."/>
            <person name="He Z."/>
            <person name="Teodor R."/>
            <person name="Lu Y."/>
            <person name="Bowser T.A."/>
            <person name="Graham I.A."/>
            <person name="Ye K."/>
        </authorList>
    </citation>
    <scope>NUCLEOTIDE SEQUENCE [LARGE SCALE GENOMIC DNA]</scope>
    <source>
        <strain evidence="2">cv. HN1</strain>
        <tissue evidence="1">Leaves</tissue>
    </source>
</reference>
<organism evidence="1 2">
    <name type="scientific">Papaver somniferum</name>
    <name type="common">Opium poppy</name>
    <dbReference type="NCBI Taxonomy" id="3469"/>
    <lineage>
        <taxon>Eukaryota</taxon>
        <taxon>Viridiplantae</taxon>
        <taxon>Streptophyta</taxon>
        <taxon>Embryophyta</taxon>
        <taxon>Tracheophyta</taxon>
        <taxon>Spermatophyta</taxon>
        <taxon>Magnoliopsida</taxon>
        <taxon>Ranunculales</taxon>
        <taxon>Papaveraceae</taxon>
        <taxon>Papaveroideae</taxon>
        <taxon>Papaver</taxon>
    </lineage>
</organism>
<dbReference type="Proteomes" id="UP000316621">
    <property type="component" value="Chromosome 6"/>
</dbReference>
<accession>A0A4Y7K3B5</accession>
<gene>
    <name evidence="1" type="ORF">C5167_010520</name>
</gene>
<proteinExistence type="predicted"/>
<name>A0A4Y7K3B5_PAPSO</name>
<evidence type="ECO:0000313" key="1">
    <source>
        <dbReference type="EMBL" id="RZC66830.1"/>
    </source>
</evidence>